<organism evidence="2 3">
    <name type="scientific">Hymenobacter endophyticus</name>
    <dbReference type="NCBI Taxonomy" id="3076335"/>
    <lineage>
        <taxon>Bacteria</taxon>
        <taxon>Pseudomonadati</taxon>
        <taxon>Bacteroidota</taxon>
        <taxon>Cytophagia</taxon>
        <taxon>Cytophagales</taxon>
        <taxon>Hymenobacteraceae</taxon>
        <taxon>Hymenobacter</taxon>
    </lineage>
</organism>
<dbReference type="EMBL" id="JAWDJT010000018">
    <property type="protein sequence ID" value="MDU0372748.1"/>
    <property type="molecule type" value="Genomic_DNA"/>
</dbReference>
<dbReference type="SUPFAM" id="SSF49899">
    <property type="entry name" value="Concanavalin A-like lectins/glucanases"/>
    <property type="match status" value="1"/>
</dbReference>
<evidence type="ECO:0000259" key="1">
    <source>
        <dbReference type="Pfam" id="PF01345"/>
    </source>
</evidence>
<reference evidence="2 3" key="1">
    <citation type="submission" date="2023-10" db="EMBL/GenBank/DDBJ databases">
        <title>Hymenobacter endophyticus sp. nov., an isolate from the leaf tissues of wheat.</title>
        <authorList>
            <person name="Dai Y."/>
        </authorList>
    </citation>
    <scope>NUCLEOTIDE SEQUENCE [LARGE SCALE GENOMIC DNA]</scope>
    <source>
        <strain evidence="2 3">ZK17L-C2</strain>
    </source>
</reference>
<dbReference type="Pfam" id="PF17963">
    <property type="entry name" value="Big_9"/>
    <property type="match status" value="1"/>
</dbReference>
<dbReference type="InterPro" id="IPR013320">
    <property type="entry name" value="ConA-like_dom_sf"/>
</dbReference>
<gene>
    <name evidence="2" type="ORF">ROI90_20245</name>
</gene>
<accession>A0ABU3TMX7</accession>
<dbReference type="RefSeq" id="WP_316000105.1">
    <property type="nucleotide sequence ID" value="NZ_JAWDJT010000018.1"/>
</dbReference>
<feature type="domain" description="DUF11" evidence="1">
    <location>
        <begin position="413"/>
        <end position="520"/>
    </location>
</feature>
<comment type="caution">
    <text evidence="2">The sequence shown here is derived from an EMBL/GenBank/DDBJ whole genome shotgun (WGS) entry which is preliminary data.</text>
</comment>
<dbReference type="InterPro" id="IPR001434">
    <property type="entry name" value="OmcB-like_DUF11"/>
</dbReference>
<dbReference type="NCBIfam" id="TIGR04183">
    <property type="entry name" value="Por_Secre_tail"/>
    <property type="match status" value="1"/>
</dbReference>
<name>A0ABU3TMX7_9BACT</name>
<protein>
    <submittedName>
        <fullName evidence="2">T9SS type A sorting domain-containing protein</fullName>
    </submittedName>
</protein>
<proteinExistence type="predicted"/>
<keyword evidence="3" id="KW-1185">Reference proteome</keyword>
<dbReference type="Pfam" id="PF01345">
    <property type="entry name" value="DUF11"/>
    <property type="match status" value="1"/>
</dbReference>
<dbReference type="Proteomes" id="UP001250698">
    <property type="component" value="Unassembled WGS sequence"/>
</dbReference>
<evidence type="ECO:0000313" key="2">
    <source>
        <dbReference type="EMBL" id="MDU0372748.1"/>
    </source>
</evidence>
<dbReference type="Gene3D" id="2.60.120.200">
    <property type="match status" value="1"/>
</dbReference>
<dbReference type="InterPro" id="IPR026444">
    <property type="entry name" value="Secre_tail"/>
</dbReference>
<sequence>MHLPFLPFRLGPPLPQLICRLTAACGIGLACTTTALAQFPRVESFKNTTTSGTGFRLGGNPKAAVLTAASGTDANGSGYLRLTDSGNNQSGFAIDNSSFPAPSGFSISFEFYSYGGNGADGFSVFLIDADKTSAAAFTIGASGGSLGYAQKTSDPISDGVPNGYVGIGIDEFGNFANPTEGRVGGPGSRPDAVSLRGPGNGRSATDYPYLAGSGSLPFSLDVATVRAQQGDADFRRAYIDVIPQTNGTYQITVRIQHGNAVTTAVNRVTISTPPSNLRIGFSGSTGAVNNFHEIRNLAIVKAPFANDDVAGTKYNVPVTLNILNNDIAQGSNLDPASVDLNPSTTAVDNEYTVAGQGTFRVSPNGVVTFTPSGTFSGIVTIPYTVASVLNDRSSPANIAITVTGADVATTVGGPSSVNPGSSTSYVVTTYNNGQEDAINVIPTLRLPTDVKYVSGGSDYNATTRVVSFAPTTLTDGQSVSNNVVLTFPGALGTYSLVSDYTYNGSVVPDAVAANNSSTLAVTVAGPGNVAGVCAMPGKDGVATLSANTAYNTYYPGTGPVTAGATTIPVGAATGSAAPIAIGDLLLIMQMQDAATFVTVNDNTYGTLSATNTAGRYEYAVAAENISGGSVKLKAGLSNAYTTSNGRFQVIRIPQYSYVTLSGTVTAPAWNGSTGGVLALEVGGEINFTNGTLSMDGRGFRGGAGRDTGTGTRTDFVVASSANDHGSKGEGVAGMPAQVYASGSTTTTSAPTYEDFGGGSYARGSAGTGGGGGTIGGSTSNHAGGGGGGNYGTGATGAFFNSGANGDRTTGGIGGVADNMPSATRLYLGGGGGAGSTVSAATTSSGGTGGGLILLRAGSVSGTKTITANGTAGLTPTTNSNGGGGGGAGGTIVVNATSGLNNLTLQANGGAGGTSNRDGGGGGGGAIFANGSLAAPATTAGAGSGGSSTAGAGNISTSSTIGANCLPTLTTTLRTTTPQVNRAASMSANYVLTISNTGGGYRGLSISPSLGTNGNGQITYASTSQVIMRLPNGSTQPLTSGTDYSISNATASTPTLTLAADFLVPAGASLEVSFSARINSSVANGTAYVSNAGANYLSPSRNSSNGTAAAAGYTSAGGAAAPDAVTITQPLPVTLTSFEAKAAGRDALLTWATAQELNNDRFEVERSLNGIDFEKIGSVKGKGTTSTASTYIFTDAGAARLTAKTLYYRLHQLDLDGPGSYTMVRTVRFERAQGTATLYPNPHQGRFTLDLQALPSGAYQVDILDLAGRRVYHTQLSGGQEHPLLPTLPMGSYIVHVTGQTVNINLPMVKN</sequence>
<evidence type="ECO:0000313" key="3">
    <source>
        <dbReference type="Proteomes" id="UP001250698"/>
    </source>
</evidence>